<organism evidence="1 2">
    <name type="scientific">Sphingomonas gei</name>
    <dbReference type="NCBI Taxonomy" id="1395960"/>
    <lineage>
        <taxon>Bacteria</taxon>
        <taxon>Pseudomonadati</taxon>
        <taxon>Pseudomonadota</taxon>
        <taxon>Alphaproteobacteria</taxon>
        <taxon>Sphingomonadales</taxon>
        <taxon>Sphingomonadaceae</taxon>
        <taxon>Sphingomonas</taxon>
    </lineage>
</organism>
<reference evidence="1 2" key="1">
    <citation type="submission" date="2019-04" db="EMBL/GenBank/DDBJ databases">
        <title>Sphingomonas psychrotolerans sp. nov., isolated from soil in the Tianshan Mountains, Xinjiang, China.</title>
        <authorList>
            <person name="Luo Y."/>
            <person name="Sheng H."/>
        </authorList>
    </citation>
    <scope>NUCLEOTIDE SEQUENCE [LARGE SCALE GENOMIC DNA]</scope>
    <source>
        <strain evidence="1 2">ZFGT-11</strain>
    </source>
</reference>
<protein>
    <recommendedName>
        <fullName evidence="3">Alpha/beta hydrolase</fullName>
    </recommendedName>
</protein>
<dbReference type="EMBL" id="SRXT01000010">
    <property type="protein sequence ID" value="TGX48696.1"/>
    <property type="molecule type" value="Genomic_DNA"/>
</dbReference>
<evidence type="ECO:0000313" key="2">
    <source>
        <dbReference type="Proteomes" id="UP000306147"/>
    </source>
</evidence>
<dbReference type="OrthoDB" id="7247356at2"/>
<keyword evidence="2" id="KW-1185">Reference proteome</keyword>
<proteinExistence type="predicted"/>
<accession>A0A4S1X3A4</accession>
<dbReference type="RefSeq" id="WP_135965731.1">
    <property type="nucleotide sequence ID" value="NZ_SRXT01000010.1"/>
</dbReference>
<sequence length="315" mass="34383">MRDFPTGPSVVADAIAERARGFRRVVCIGYSMGGYAALLFGRLIGVDTIIALAPQTDLSRHALGAWGDHRWDAQIARVHQRGDSRFFDLAPLYHDTHHLLPDQAVTLCLGAGGEPLDVHHALHLERYAAIHSVGTEPLAHEALVVALRESGLMRTMIDAAIAGRRTQIPLSECFARWMAKNQHSLAIDPAATLIVDSRLHVSGTVVMHSASRIARDPTSKHPVRLGVRLWPEGRFGGDRREARFDFPAPDLLSGSMHRFATVIDIGGLPPGRHDIVTALVREGRFWFDDLGFRAIRIGLVVDGAGAPRLVEGAVV</sequence>
<dbReference type="InterPro" id="IPR029058">
    <property type="entry name" value="AB_hydrolase_fold"/>
</dbReference>
<comment type="caution">
    <text evidence="1">The sequence shown here is derived from an EMBL/GenBank/DDBJ whole genome shotgun (WGS) entry which is preliminary data.</text>
</comment>
<evidence type="ECO:0008006" key="3">
    <source>
        <dbReference type="Google" id="ProtNLM"/>
    </source>
</evidence>
<gene>
    <name evidence="1" type="ORF">E5A73_20535</name>
</gene>
<dbReference type="AlphaFoldDB" id="A0A4S1X3A4"/>
<evidence type="ECO:0000313" key="1">
    <source>
        <dbReference type="EMBL" id="TGX48696.1"/>
    </source>
</evidence>
<dbReference type="Gene3D" id="3.40.50.1820">
    <property type="entry name" value="alpha/beta hydrolase"/>
    <property type="match status" value="1"/>
</dbReference>
<name>A0A4S1X3A4_9SPHN</name>
<dbReference type="SUPFAM" id="SSF53474">
    <property type="entry name" value="alpha/beta-Hydrolases"/>
    <property type="match status" value="1"/>
</dbReference>
<dbReference type="Proteomes" id="UP000306147">
    <property type="component" value="Unassembled WGS sequence"/>
</dbReference>